<dbReference type="OrthoDB" id="2102672at2759"/>
<name>A0A139AJ34_GONPJ</name>
<evidence type="ECO:0000256" key="5">
    <source>
        <dbReference type="ARBA" id="ARBA00023033"/>
    </source>
</evidence>
<dbReference type="PANTHER" id="PTHR13789">
    <property type="entry name" value="MONOOXYGENASE"/>
    <property type="match status" value="1"/>
</dbReference>
<gene>
    <name evidence="7" type="ORF">M427DRAFT_69011</name>
</gene>
<dbReference type="EMBL" id="KQ965752">
    <property type="protein sequence ID" value="KXS16405.1"/>
    <property type="molecule type" value="Genomic_DNA"/>
</dbReference>
<dbReference type="InterPro" id="IPR050493">
    <property type="entry name" value="FAD-dep_Monooxygenase_BioMet"/>
</dbReference>
<evidence type="ECO:0000256" key="4">
    <source>
        <dbReference type="ARBA" id="ARBA00023002"/>
    </source>
</evidence>
<comment type="similarity">
    <text evidence="1">Belongs to the paxM FAD-dependent monooxygenase family.</text>
</comment>
<dbReference type="Gene3D" id="3.50.50.60">
    <property type="entry name" value="FAD/NAD(P)-binding domain"/>
    <property type="match status" value="1"/>
</dbReference>
<dbReference type="PRINTS" id="PR00420">
    <property type="entry name" value="RNGMNOXGNASE"/>
</dbReference>
<dbReference type="STRING" id="1344416.A0A139AJ34"/>
<dbReference type="Pfam" id="PF01494">
    <property type="entry name" value="FAD_binding_3"/>
    <property type="match status" value="1"/>
</dbReference>
<keyword evidence="5" id="KW-0503">Monooxygenase</keyword>
<keyword evidence="2" id="KW-0285">Flavoprotein</keyword>
<dbReference type="Proteomes" id="UP000070544">
    <property type="component" value="Unassembled WGS sequence"/>
</dbReference>
<evidence type="ECO:0000313" key="8">
    <source>
        <dbReference type="Proteomes" id="UP000070544"/>
    </source>
</evidence>
<keyword evidence="4" id="KW-0560">Oxidoreductase</keyword>
<feature type="domain" description="FAD-binding" evidence="6">
    <location>
        <begin position="2"/>
        <end position="210"/>
    </location>
</feature>
<dbReference type="SUPFAM" id="SSF51905">
    <property type="entry name" value="FAD/NAD(P)-binding domain"/>
    <property type="match status" value="1"/>
</dbReference>
<protein>
    <submittedName>
        <fullName evidence="7">FAD/NAD(P)-binding domain-containing protein</fullName>
    </submittedName>
</protein>
<sequence length="249" mass="26160">MKILIIGGGLAGPVLALALKRAGYEVHIFDRVEAPHPASGEFEPGALGGGLTLMENGLRVFRRLGLLDSIVAAGTPVLSYDMLNILRCNISRALFTALSKEGVQLQPNKKLVSITQPDPAAHTLGVTAVFSDGTQTSGDILIAADGVHSTVRSILFPDVRPVKTGFVGYLGVSEYDTDVTPAICPTSSLTFLTNNTAGKSAMIMPSAPRSVHWAMYETSPADIAYDGWTSVTDVPGEAARLSAMANYGA</sequence>
<evidence type="ECO:0000256" key="2">
    <source>
        <dbReference type="ARBA" id="ARBA00022630"/>
    </source>
</evidence>
<evidence type="ECO:0000259" key="6">
    <source>
        <dbReference type="Pfam" id="PF01494"/>
    </source>
</evidence>
<keyword evidence="3" id="KW-0274">FAD</keyword>
<accession>A0A139AJ34</accession>
<evidence type="ECO:0000256" key="1">
    <source>
        <dbReference type="ARBA" id="ARBA00007992"/>
    </source>
</evidence>
<evidence type="ECO:0000256" key="3">
    <source>
        <dbReference type="ARBA" id="ARBA00022827"/>
    </source>
</evidence>
<dbReference type="InterPro" id="IPR036188">
    <property type="entry name" value="FAD/NAD-bd_sf"/>
</dbReference>
<proteinExistence type="inferred from homology"/>
<keyword evidence="8" id="KW-1185">Reference proteome</keyword>
<dbReference type="GO" id="GO:0071949">
    <property type="term" value="F:FAD binding"/>
    <property type="evidence" value="ECO:0007669"/>
    <property type="project" value="InterPro"/>
</dbReference>
<dbReference type="AlphaFoldDB" id="A0A139AJ34"/>
<dbReference type="InterPro" id="IPR002938">
    <property type="entry name" value="FAD-bd"/>
</dbReference>
<reference evidence="7 8" key="1">
    <citation type="journal article" date="2015" name="Genome Biol. Evol.">
        <title>Phylogenomic analyses indicate that early fungi evolved digesting cell walls of algal ancestors of land plants.</title>
        <authorList>
            <person name="Chang Y."/>
            <person name="Wang S."/>
            <person name="Sekimoto S."/>
            <person name="Aerts A.L."/>
            <person name="Choi C."/>
            <person name="Clum A."/>
            <person name="LaButti K.M."/>
            <person name="Lindquist E.A."/>
            <person name="Yee Ngan C."/>
            <person name="Ohm R.A."/>
            <person name="Salamov A.A."/>
            <person name="Grigoriev I.V."/>
            <person name="Spatafora J.W."/>
            <person name="Berbee M.L."/>
        </authorList>
    </citation>
    <scope>NUCLEOTIDE SEQUENCE [LARGE SCALE GENOMIC DNA]</scope>
    <source>
        <strain evidence="7 8">JEL478</strain>
    </source>
</reference>
<dbReference type="PANTHER" id="PTHR13789:SF309">
    <property type="entry name" value="PUTATIVE (AFU_ORTHOLOGUE AFUA_6G14510)-RELATED"/>
    <property type="match status" value="1"/>
</dbReference>
<organism evidence="7 8">
    <name type="scientific">Gonapodya prolifera (strain JEL478)</name>
    <name type="common">Monoblepharis prolifera</name>
    <dbReference type="NCBI Taxonomy" id="1344416"/>
    <lineage>
        <taxon>Eukaryota</taxon>
        <taxon>Fungi</taxon>
        <taxon>Fungi incertae sedis</taxon>
        <taxon>Chytridiomycota</taxon>
        <taxon>Chytridiomycota incertae sedis</taxon>
        <taxon>Monoblepharidomycetes</taxon>
        <taxon>Monoblepharidales</taxon>
        <taxon>Gonapodyaceae</taxon>
        <taxon>Gonapodya</taxon>
    </lineage>
</organism>
<evidence type="ECO:0000313" key="7">
    <source>
        <dbReference type="EMBL" id="KXS16405.1"/>
    </source>
</evidence>
<dbReference type="GO" id="GO:0004497">
    <property type="term" value="F:monooxygenase activity"/>
    <property type="evidence" value="ECO:0007669"/>
    <property type="project" value="UniProtKB-KW"/>
</dbReference>